<organism evidence="6 7">
    <name type="scientific">Amniculicola lignicola CBS 123094</name>
    <dbReference type="NCBI Taxonomy" id="1392246"/>
    <lineage>
        <taxon>Eukaryota</taxon>
        <taxon>Fungi</taxon>
        <taxon>Dikarya</taxon>
        <taxon>Ascomycota</taxon>
        <taxon>Pezizomycotina</taxon>
        <taxon>Dothideomycetes</taxon>
        <taxon>Pleosporomycetidae</taxon>
        <taxon>Pleosporales</taxon>
        <taxon>Amniculicolaceae</taxon>
        <taxon>Amniculicola</taxon>
    </lineage>
</organism>
<dbReference type="SMART" id="SM00066">
    <property type="entry name" value="GAL4"/>
    <property type="match status" value="1"/>
</dbReference>
<feature type="domain" description="Zn(2)-C6 fungal-type" evidence="4">
    <location>
        <begin position="20"/>
        <end position="50"/>
    </location>
</feature>
<evidence type="ECO:0000256" key="3">
    <source>
        <dbReference type="ARBA" id="ARBA00023242"/>
    </source>
</evidence>
<dbReference type="SUPFAM" id="SSF54695">
    <property type="entry name" value="POZ domain"/>
    <property type="match status" value="1"/>
</dbReference>
<dbReference type="CDD" id="cd12148">
    <property type="entry name" value="fungal_TF_MHR"/>
    <property type="match status" value="1"/>
</dbReference>
<dbReference type="Pfam" id="PF00172">
    <property type="entry name" value="Zn_clus"/>
    <property type="match status" value="1"/>
</dbReference>
<dbReference type="InterPro" id="IPR011333">
    <property type="entry name" value="SKP1/BTB/POZ_sf"/>
</dbReference>
<dbReference type="Proteomes" id="UP000799779">
    <property type="component" value="Unassembled WGS sequence"/>
</dbReference>
<dbReference type="InterPro" id="IPR007219">
    <property type="entry name" value="XnlR_reg_dom"/>
</dbReference>
<dbReference type="AlphaFoldDB" id="A0A6A5WQN8"/>
<dbReference type="PANTHER" id="PTHR31001:SF85">
    <property type="entry name" value="ZN(II)2CYS6 TRANSCRIPTION FACTOR (EUROFUNG)"/>
    <property type="match status" value="1"/>
</dbReference>
<dbReference type="GO" id="GO:0005634">
    <property type="term" value="C:nucleus"/>
    <property type="evidence" value="ECO:0007669"/>
    <property type="project" value="UniProtKB-SubCell"/>
</dbReference>
<dbReference type="GO" id="GO:0006351">
    <property type="term" value="P:DNA-templated transcription"/>
    <property type="evidence" value="ECO:0007669"/>
    <property type="project" value="InterPro"/>
</dbReference>
<sequence>MSSTDPPIDCSNPPAQKSFSCVLCAQRKVKCDKQPRGCSNCSKARVPCIYKAPPPPRRRKKGNREIDAAARLKLYEEALRRLGIDPMKLEEEAVSALAPSGTLSGGLERDPNVPIQQFYGTSNNHLGAKGMLVQEGGKSRYLNNSMWTSIKEEFRDSTELFEGSSDEEETPGSLGSTPATLLTIWILTGIAGRIGQQLGLHKDPEALGLPPFDVEIKRRCWWQIVFLDGFAEKLAGAAGSVMIGDTEPPNNLNDSDLFPGMKEVPKAHEGATEMTFFLLRCQAGLMFNLRHAPGTFDGVWAHLGSTAVSLEVKYKAIDKLEAIMQDKFLRYCDTAVPWHFMCHFLAKAIVCIMRFTAHSPESYPNFGAHMPQADKDMLFDVCLRVSKYQIMLWHLNMHFQWKAFIYLISELRYRTAGSEVEDAWKQVQRVYQFHPALAKDSNRRGLPRAVGNITLKAWDAYTKARPMPEQEEPHFIHLLRSHHTKSEPRSVTTVSEQTPDISAPGYLDSVSYDPNMQPLDPFASFQWEDNFVAGLDPAFDLPDVKSLEPEQMNWSNWDNLVTNFQSQGAEGDLFTDLRKTPLSLIPKLVAHLTRSLANGEFSDYTITCNDAVFKVHKVIVCPQADFFANSVKFPSEVTSKSGKDAVDLPEDEPAIVKLMIQYLYEADYDHPYLPVTPTAVPVTPASVSTPGRKGSKNKKVSWLLAPPTMEFPHTCLGICNVAVCSHHQCIYSDWREPCCSNFICYICKPPTSLAPTFDEDASQLLINAKLYEIADKYQVTGLKDLVKTKFTLACQHFWNTPSFPVAAHHVFTSTPDEDKGLRDIICNTISTHMQLLNKPEIEAVMTECNGLAFGLLKQKSEAQGWC</sequence>
<dbReference type="GO" id="GO:0000981">
    <property type="term" value="F:DNA-binding transcription factor activity, RNA polymerase II-specific"/>
    <property type="evidence" value="ECO:0007669"/>
    <property type="project" value="InterPro"/>
</dbReference>
<name>A0A6A5WQN8_9PLEO</name>
<dbReference type="PANTHER" id="PTHR31001">
    <property type="entry name" value="UNCHARACTERIZED TRANSCRIPTIONAL REGULATORY PROTEIN"/>
    <property type="match status" value="1"/>
</dbReference>
<dbReference type="SUPFAM" id="SSF57701">
    <property type="entry name" value="Zn2/Cys6 DNA-binding domain"/>
    <property type="match status" value="1"/>
</dbReference>
<evidence type="ECO:0000259" key="5">
    <source>
        <dbReference type="PROSITE" id="PS50097"/>
    </source>
</evidence>
<dbReference type="GO" id="GO:0003677">
    <property type="term" value="F:DNA binding"/>
    <property type="evidence" value="ECO:0007669"/>
    <property type="project" value="InterPro"/>
</dbReference>
<evidence type="ECO:0000256" key="2">
    <source>
        <dbReference type="ARBA" id="ARBA00022723"/>
    </source>
</evidence>
<dbReference type="OrthoDB" id="2269373at2759"/>
<dbReference type="CDD" id="cd00067">
    <property type="entry name" value="GAL4"/>
    <property type="match status" value="1"/>
</dbReference>
<dbReference type="PROSITE" id="PS50097">
    <property type="entry name" value="BTB"/>
    <property type="match status" value="1"/>
</dbReference>
<dbReference type="GO" id="GO:0008270">
    <property type="term" value="F:zinc ion binding"/>
    <property type="evidence" value="ECO:0007669"/>
    <property type="project" value="InterPro"/>
</dbReference>
<dbReference type="InterPro" id="IPR000210">
    <property type="entry name" value="BTB/POZ_dom"/>
</dbReference>
<evidence type="ECO:0000259" key="4">
    <source>
        <dbReference type="PROSITE" id="PS50048"/>
    </source>
</evidence>
<accession>A0A6A5WQN8</accession>
<gene>
    <name evidence="6" type="ORF">P154DRAFT_552284</name>
</gene>
<dbReference type="Gene3D" id="4.10.240.10">
    <property type="entry name" value="Zn(2)-C6 fungal-type DNA-binding domain"/>
    <property type="match status" value="1"/>
</dbReference>
<evidence type="ECO:0000313" key="7">
    <source>
        <dbReference type="Proteomes" id="UP000799779"/>
    </source>
</evidence>
<dbReference type="InterPro" id="IPR036864">
    <property type="entry name" value="Zn2-C6_fun-type_DNA-bd_sf"/>
</dbReference>
<evidence type="ECO:0000256" key="1">
    <source>
        <dbReference type="ARBA" id="ARBA00004123"/>
    </source>
</evidence>
<keyword evidence="2" id="KW-0479">Metal-binding</keyword>
<dbReference type="PROSITE" id="PS50048">
    <property type="entry name" value="ZN2_CY6_FUNGAL_2"/>
    <property type="match status" value="1"/>
</dbReference>
<reference evidence="6" key="1">
    <citation type="journal article" date="2020" name="Stud. Mycol.">
        <title>101 Dothideomycetes genomes: a test case for predicting lifestyles and emergence of pathogens.</title>
        <authorList>
            <person name="Haridas S."/>
            <person name="Albert R."/>
            <person name="Binder M."/>
            <person name="Bloem J."/>
            <person name="Labutti K."/>
            <person name="Salamov A."/>
            <person name="Andreopoulos B."/>
            <person name="Baker S."/>
            <person name="Barry K."/>
            <person name="Bills G."/>
            <person name="Bluhm B."/>
            <person name="Cannon C."/>
            <person name="Castanera R."/>
            <person name="Culley D."/>
            <person name="Daum C."/>
            <person name="Ezra D."/>
            <person name="Gonzalez J."/>
            <person name="Henrissat B."/>
            <person name="Kuo A."/>
            <person name="Liang C."/>
            <person name="Lipzen A."/>
            <person name="Lutzoni F."/>
            <person name="Magnuson J."/>
            <person name="Mondo S."/>
            <person name="Nolan M."/>
            <person name="Ohm R."/>
            <person name="Pangilinan J."/>
            <person name="Park H.-J."/>
            <person name="Ramirez L."/>
            <person name="Alfaro M."/>
            <person name="Sun H."/>
            <person name="Tritt A."/>
            <person name="Yoshinaga Y."/>
            <person name="Zwiers L.-H."/>
            <person name="Turgeon B."/>
            <person name="Goodwin S."/>
            <person name="Spatafora J."/>
            <person name="Crous P."/>
            <person name="Grigoriev I."/>
        </authorList>
    </citation>
    <scope>NUCLEOTIDE SEQUENCE</scope>
    <source>
        <strain evidence="6">CBS 123094</strain>
    </source>
</reference>
<dbReference type="InterPro" id="IPR050613">
    <property type="entry name" value="Sec_Metabolite_Reg"/>
</dbReference>
<evidence type="ECO:0000313" key="6">
    <source>
        <dbReference type="EMBL" id="KAF2004173.1"/>
    </source>
</evidence>
<dbReference type="InterPro" id="IPR001138">
    <property type="entry name" value="Zn2Cys6_DnaBD"/>
</dbReference>
<feature type="domain" description="BTB" evidence="5">
    <location>
        <begin position="602"/>
        <end position="672"/>
    </location>
</feature>
<dbReference type="Pfam" id="PF00651">
    <property type="entry name" value="BTB"/>
    <property type="match status" value="1"/>
</dbReference>
<protein>
    <recommendedName>
        <fullName evidence="8">Zn(2)-C6 fungal-type domain-containing protein</fullName>
    </recommendedName>
</protein>
<keyword evidence="3" id="KW-0539">Nucleus</keyword>
<evidence type="ECO:0008006" key="8">
    <source>
        <dbReference type="Google" id="ProtNLM"/>
    </source>
</evidence>
<dbReference type="Gene3D" id="3.30.710.10">
    <property type="entry name" value="Potassium Channel Kv1.1, Chain A"/>
    <property type="match status" value="1"/>
</dbReference>
<comment type="subcellular location">
    <subcellularLocation>
        <location evidence="1">Nucleus</location>
    </subcellularLocation>
</comment>
<dbReference type="Pfam" id="PF04082">
    <property type="entry name" value="Fungal_trans"/>
    <property type="match status" value="1"/>
</dbReference>
<dbReference type="EMBL" id="ML977569">
    <property type="protein sequence ID" value="KAF2004173.1"/>
    <property type="molecule type" value="Genomic_DNA"/>
</dbReference>
<dbReference type="CDD" id="cd18186">
    <property type="entry name" value="BTB_POZ_ZBTB_KLHL-like"/>
    <property type="match status" value="1"/>
</dbReference>
<keyword evidence="7" id="KW-1185">Reference proteome</keyword>
<dbReference type="PROSITE" id="PS00463">
    <property type="entry name" value="ZN2_CY6_FUNGAL_1"/>
    <property type="match status" value="1"/>
</dbReference>
<proteinExistence type="predicted"/>